<feature type="region of interest" description="Disordered" evidence="3">
    <location>
        <begin position="93"/>
        <end position="129"/>
    </location>
</feature>
<dbReference type="Pfam" id="PF01556">
    <property type="entry name" value="DnaJ_C"/>
    <property type="match status" value="1"/>
</dbReference>
<keyword evidence="2" id="KW-0175">Coiled coil</keyword>
<dbReference type="PROSITE" id="PS50076">
    <property type="entry name" value="DNAJ_2"/>
    <property type="match status" value="1"/>
</dbReference>
<dbReference type="PROSITE" id="PS50330">
    <property type="entry name" value="UIM"/>
    <property type="match status" value="1"/>
</dbReference>
<dbReference type="PRINTS" id="PR00625">
    <property type="entry name" value="JDOMAIN"/>
</dbReference>
<proteinExistence type="predicted"/>
<feature type="compositionally biased region" description="Basic and acidic residues" evidence="3">
    <location>
        <begin position="858"/>
        <end position="871"/>
    </location>
</feature>
<dbReference type="SUPFAM" id="SSF46565">
    <property type="entry name" value="Chaperone J-domain"/>
    <property type="match status" value="1"/>
</dbReference>
<dbReference type="Pfam" id="PF00226">
    <property type="entry name" value="DnaJ"/>
    <property type="match status" value="1"/>
</dbReference>
<evidence type="ECO:0000313" key="5">
    <source>
        <dbReference type="EMBL" id="PWI66068.1"/>
    </source>
</evidence>
<reference evidence="5 6" key="1">
    <citation type="journal article" date="2016" name="Front. Microbiol.">
        <title>Genome and transcriptome sequences reveal the specific parasitism of the nematophagous Purpureocillium lilacinum 36-1.</title>
        <authorList>
            <person name="Xie J."/>
            <person name="Li S."/>
            <person name="Mo C."/>
            <person name="Xiao X."/>
            <person name="Peng D."/>
            <person name="Wang G."/>
            <person name="Xiao Y."/>
        </authorList>
    </citation>
    <scope>NUCLEOTIDE SEQUENCE [LARGE SCALE GENOMIC DNA]</scope>
    <source>
        <strain evidence="5 6">36-1</strain>
    </source>
</reference>
<dbReference type="InterPro" id="IPR003903">
    <property type="entry name" value="UIM_dom"/>
</dbReference>
<evidence type="ECO:0000256" key="2">
    <source>
        <dbReference type="SAM" id="Coils"/>
    </source>
</evidence>
<dbReference type="PANTHER" id="PTHR39597:SF1">
    <property type="entry name" value="UBA DOMAIN-CONTAINING PROTEIN RUP1"/>
    <property type="match status" value="1"/>
</dbReference>
<evidence type="ECO:0000259" key="4">
    <source>
        <dbReference type="PROSITE" id="PS50076"/>
    </source>
</evidence>
<gene>
    <name evidence="5" type="ORF">PCL_05546</name>
</gene>
<feature type="domain" description="J" evidence="4">
    <location>
        <begin position="1112"/>
        <end position="1177"/>
    </location>
</feature>
<dbReference type="GO" id="GO:0005829">
    <property type="term" value="C:cytosol"/>
    <property type="evidence" value="ECO:0007669"/>
    <property type="project" value="TreeGrafter"/>
</dbReference>
<dbReference type="FunFam" id="2.60.260.20:FF:000013">
    <property type="entry name" value="DnaJ subfamily B member 11"/>
    <property type="match status" value="1"/>
</dbReference>
<dbReference type="GO" id="GO:0006457">
    <property type="term" value="P:protein folding"/>
    <property type="evidence" value="ECO:0007669"/>
    <property type="project" value="InterPro"/>
</dbReference>
<dbReference type="InterPro" id="IPR036869">
    <property type="entry name" value="J_dom_sf"/>
</dbReference>
<name>A0A2U3DUZ0_PURLI</name>
<feature type="compositionally biased region" description="Polar residues" evidence="3">
    <location>
        <begin position="761"/>
        <end position="770"/>
    </location>
</feature>
<dbReference type="InterPro" id="IPR001623">
    <property type="entry name" value="DnaJ_domain"/>
</dbReference>
<dbReference type="CDD" id="cd06257">
    <property type="entry name" value="DnaJ"/>
    <property type="match status" value="1"/>
</dbReference>
<feature type="region of interest" description="Disordered" evidence="3">
    <location>
        <begin position="802"/>
        <end position="899"/>
    </location>
</feature>
<dbReference type="EMBL" id="LCWV01000028">
    <property type="protein sequence ID" value="PWI66068.1"/>
    <property type="molecule type" value="Genomic_DNA"/>
</dbReference>
<feature type="compositionally biased region" description="Polar residues" evidence="3">
    <location>
        <begin position="817"/>
        <end position="835"/>
    </location>
</feature>
<dbReference type="InterPro" id="IPR008971">
    <property type="entry name" value="HSP40/DnaJ_pept-bd"/>
</dbReference>
<dbReference type="CDD" id="cd10747">
    <property type="entry name" value="DnaJ_C"/>
    <property type="match status" value="1"/>
</dbReference>
<organism evidence="5 6">
    <name type="scientific">Purpureocillium lilacinum</name>
    <name type="common">Paecilomyces lilacinus</name>
    <dbReference type="NCBI Taxonomy" id="33203"/>
    <lineage>
        <taxon>Eukaryota</taxon>
        <taxon>Fungi</taxon>
        <taxon>Dikarya</taxon>
        <taxon>Ascomycota</taxon>
        <taxon>Pezizomycotina</taxon>
        <taxon>Sordariomycetes</taxon>
        <taxon>Hypocreomycetidae</taxon>
        <taxon>Hypocreales</taxon>
        <taxon>Ophiocordycipitaceae</taxon>
        <taxon>Purpureocillium</taxon>
    </lineage>
</organism>
<protein>
    <recommendedName>
        <fullName evidence="4">J domain-containing protein</fullName>
    </recommendedName>
</protein>
<accession>A0A2U3DUZ0</accession>
<dbReference type="Proteomes" id="UP000245956">
    <property type="component" value="Unassembled WGS sequence"/>
</dbReference>
<dbReference type="SMART" id="SM00271">
    <property type="entry name" value="DnaJ"/>
    <property type="match status" value="1"/>
</dbReference>
<feature type="coiled-coil region" evidence="2">
    <location>
        <begin position="574"/>
        <end position="601"/>
    </location>
</feature>
<comment type="caution">
    <text evidence="5">The sequence shown here is derived from an EMBL/GenBank/DDBJ whole genome shotgun (WGS) entry which is preliminary data.</text>
</comment>
<dbReference type="Gene3D" id="2.60.260.20">
    <property type="entry name" value="Urease metallochaperone UreE, N-terminal domain"/>
    <property type="match status" value="2"/>
</dbReference>
<dbReference type="Gene3D" id="1.10.287.110">
    <property type="entry name" value="DnaJ domain"/>
    <property type="match status" value="1"/>
</dbReference>
<feature type="region of interest" description="Disordered" evidence="3">
    <location>
        <begin position="1271"/>
        <end position="1298"/>
    </location>
</feature>
<feature type="region of interest" description="Disordered" evidence="3">
    <location>
        <begin position="185"/>
        <end position="205"/>
    </location>
</feature>
<dbReference type="InterPro" id="IPR002939">
    <property type="entry name" value="DnaJ_C"/>
</dbReference>
<evidence type="ECO:0000313" key="6">
    <source>
        <dbReference type="Proteomes" id="UP000245956"/>
    </source>
</evidence>
<evidence type="ECO:0000256" key="1">
    <source>
        <dbReference type="ARBA" id="ARBA00023186"/>
    </source>
</evidence>
<sequence length="1475" mass="162351">MASREPTEEEISQILEIANFDPHDDRAMVIQALKSNGCNIETVLMQFFDNSANFRQKYTQVWNESMFSADRDGSDNNAGISFHVESMGQNEVIQGVTPPPENYGPGAPSRPPSRSNDRSPLGRMVDWAAGPDAPGTADFLSRVNAALTRDLLGASNAQSREDEDMQRALRESAQEAGIALPVQETGVVDSSSSAPRFGPANRGEYDQDNWAMIPAESNNASMPAPEARKRAKGAPAFLVQGRSSFGEHRLGGLLTILHEIPLARNVLLQCGAAAASYGFNSDWWNGQEILAPDILAKLQSGELGWGDRHVESDASHEEMHRLMAFLDSTERSYGTVSVLTDIIPYSSLGPEKQFYEQLTEQNGDLIKPLTQVATLARVLGGNIGDDEAKFGLLEIEHLRTDYKYIKTLYESLDHIMWSDALAWGELNEESKMAVFKEMGEVITIKVGGDGPADSIDVPLEFYPEKYLDSRKDEARRIQQGWCDTKEQIKDIALAQQELHHWLNDWNHESFDKGDVLKKVTSQWTAYREYLNGRGRFRGMEESGFDTDKYPDYRAAPCTMNEEEHGHQQKVEEVLEAASLAVADIEAKMKATNEQLERVHAKQRALGRLLTDPNKQGRPRPMTCKKYLLRGVATPNDVIYLCQRSEPDLIELDESPKPLDQWWRLAYAPKDDSPVKAEKIEVERVLREMWQETKNPLLVYATEDALETPREPLSAPLDRFARAENKAFRQELNREVAEVESRKASLVDPISPSKRKHRSDSPDSMDSNRASIGSVDQGGFDNPFEENQDMRETEMMDMSGQQFSADAESTDVTPPAPSSRQPALTESTSATLTPNTLPAEDLDSVGAVQGQSPLAGNVDRADRAPEMQERSRPPAFISPSTRGSGQNGGSKTSIDMDIAPPGHGRVHVHRQTQRERDFLRILIQIWRSTVALMRDLVEVSTSGSGVCAAASRDEGGLQAQDPPLWDDDDPAIAAGRRHRRAIRALRRGGEPPRLLASPGRLLFNAARAAGQAQCEARRASDYGSAPRVWDETEGSRAALTISFLTLVVRIANHFRTGASSGPGPPLAPALAAGSCVAENPGARCDQVSPSAAESHWRARERRDELPTMVKETKLYDTLNVKPEATQDEIKKGYRKAALKWHPDKNKDNPNAAEKFKECSQAYEILSDPEKRKIYDQYGLEFLLRGGAAPPPDGAAGGNPFAGAGGMPGGFDFSGGMPGGGGARTFHFSTGGGPGGGFSFNNPEDIFAEFMRQGAGGGGHGGDADDIFSAFGGGAGGRTGRPRMRTSGFGGDPRKREPTPEITTVERPLPLTLEELYNGVTKKMKIKRKTFDESGKRVQTDQILEVPIKPGLKKGSKIKFNGVGDQVEGGRQDLHFIVEEKEHPLFKREDNDIVHTVVLELKEALTGWKRTVTTIEGRQINLDKGGPTQPGSEDRYPGLGMPITKKPGQRGDFVIKYKVNFPSSLTPAQKQQLREIL</sequence>
<dbReference type="GO" id="GO:0005634">
    <property type="term" value="C:nucleus"/>
    <property type="evidence" value="ECO:0007669"/>
    <property type="project" value="TreeGrafter"/>
</dbReference>
<dbReference type="InterPro" id="IPR055335">
    <property type="entry name" value="Ucp6/RUP1"/>
</dbReference>
<dbReference type="GO" id="GO:0016579">
    <property type="term" value="P:protein deubiquitination"/>
    <property type="evidence" value="ECO:0007669"/>
    <property type="project" value="TreeGrafter"/>
</dbReference>
<feature type="compositionally biased region" description="Polar residues" evidence="3">
    <location>
        <begin position="877"/>
        <end position="892"/>
    </location>
</feature>
<dbReference type="FunFam" id="2.60.260.20:FF:000002">
    <property type="entry name" value="Dnaj homolog subfamily b member"/>
    <property type="match status" value="1"/>
</dbReference>
<dbReference type="PANTHER" id="PTHR39597">
    <property type="entry name" value="UBA DOMAIN-CONTAINING PROTEIN RUP1"/>
    <property type="match status" value="1"/>
</dbReference>
<dbReference type="FunFam" id="1.10.287.110:FF:000136">
    <property type="entry name" value="DnaJ domain-containing protein Psi"/>
    <property type="match status" value="1"/>
</dbReference>
<evidence type="ECO:0000256" key="3">
    <source>
        <dbReference type="SAM" id="MobiDB-lite"/>
    </source>
</evidence>
<dbReference type="GO" id="GO:0051082">
    <property type="term" value="F:unfolded protein binding"/>
    <property type="evidence" value="ECO:0007669"/>
    <property type="project" value="InterPro"/>
</dbReference>
<feature type="compositionally biased region" description="Basic and acidic residues" evidence="3">
    <location>
        <begin position="733"/>
        <end position="744"/>
    </location>
</feature>
<keyword evidence="1" id="KW-0143">Chaperone</keyword>
<feature type="region of interest" description="Disordered" evidence="3">
    <location>
        <begin position="733"/>
        <end position="784"/>
    </location>
</feature>
<dbReference type="SUPFAM" id="SSF49493">
    <property type="entry name" value="HSP40/DnaJ peptide-binding domain"/>
    <property type="match status" value="2"/>
</dbReference>